<dbReference type="InterPro" id="IPR002300">
    <property type="entry name" value="aa-tRNA-synth_Ia"/>
</dbReference>
<dbReference type="PANTHER" id="PTHR43740:SF2">
    <property type="entry name" value="LEUCINE--TRNA LIGASE, MITOCHONDRIAL"/>
    <property type="match status" value="1"/>
</dbReference>
<dbReference type="RefSeq" id="WP_395822595.1">
    <property type="nucleotide sequence ID" value="NZ_CP043494.1"/>
</dbReference>
<evidence type="ECO:0000256" key="9">
    <source>
        <dbReference type="HAMAP-Rule" id="MF_00049"/>
    </source>
</evidence>
<evidence type="ECO:0000256" key="5">
    <source>
        <dbReference type="ARBA" id="ARBA00022840"/>
    </source>
</evidence>
<protein>
    <recommendedName>
        <fullName evidence="9">Leucine--tRNA ligase</fullName>
        <ecNumber evidence="9">6.1.1.4</ecNumber>
    </recommendedName>
    <alternativeName>
        <fullName evidence="9">Leucyl-tRNA synthetase</fullName>
        <shortName evidence="9">LeuRS</shortName>
    </alternativeName>
</protein>
<evidence type="ECO:0000259" key="14">
    <source>
        <dbReference type="Pfam" id="PF13603"/>
    </source>
</evidence>
<dbReference type="InterPro" id="IPR014729">
    <property type="entry name" value="Rossmann-like_a/b/a_fold"/>
</dbReference>
<comment type="catalytic activity">
    <reaction evidence="8 9">
        <text>tRNA(Leu) + L-leucine + ATP = L-leucyl-tRNA(Leu) + AMP + diphosphate</text>
        <dbReference type="Rhea" id="RHEA:11688"/>
        <dbReference type="Rhea" id="RHEA-COMP:9613"/>
        <dbReference type="Rhea" id="RHEA-COMP:9622"/>
        <dbReference type="ChEBI" id="CHEBI:30616"/>
        <dbReference type="ChEBI" id="CHEBI:33019"/>
        <dbReference type="ChEBI" id="CHEBI:57427"/>
        <dbReference type="ChEBI" id="CHEBI:78442"/>
        <dbReference type="ChEBI" id="CHEBI:78494"/>
        <dbReference type="ChEBI" id="CHEBI:456215"/>
        <dbReference type="EC" id="6.1.1.4"/>
    </reaction>
</comment>
<evidence type="ECO:0000256" key="1">
    <source>
        <dbReference type="ARBA" id="ARBA00005594"/>
    </source>
</evidence>
<dbReference type="Gene3D" id="1.10.730.10">
    <property type="entry name" value="Isoleucyl-tRNA Synthetase, Domain 1"/>
    <property type="match status" value="1"/>
</dbReference>
<dbReference type="GO" id="GO:0004823">
    <property type="term" value="F:leucine-tRNA ligase activity"/>
    <property type="evidence" value="ECO:0007669"/>
    <property type="project" value="UniProtKB-EC"/>
</dbReference>
<keyword evidence="2 9" id="KW-0963">Cytoplasm</keyword>
<dbReference type="Pfam" id="PF00133">
    <property type="entry name" value="tRNA-synt_1"/>
    <property type="match status" value="1"/>
</dbReference>
<evidence type="ECO:0000259" key="11">
    <source>
        <dbReference type="Pfam" id="PF00133"/>
    </source>
</evidence>
<dbReference type="SUPFAM" id="SSF47323">
    <property type="entry name" value="Anticodon-binding domain of a subclass of class I aminoacyl-tRNA synthetases"/>
    <property type="match status" value="1"/>
</dbReference>
<dbReference type="InterPro" id="IPR015413">
    <property type="entry name" value="Methionyl/Leucyl_tRNA_Synth"/>
</dbReference>
<organism evidence="15 16">
    <name type="scientific">Archangium minus</name>
    <dbReference type="NCBI Taxonomy" id="83450"/>
    <lineage>
        <taxon>Bacteria</taxon>
        <taxon>Pseudomonadati</taxon>
        <taxon>Myxococcota</taxon>
        <taxon>Myxococcia</taxon>
        <taxon>Myxococcales</taxon>
        <taxon>Cystobacterineae</taxon>
        <taxon>Archangiaceae</taxon>
        <taxon>Archangium</taxon>
    </lineage>
</organism>
<keyword evidence="5 9" id="KW-0067">ATP-binding</keyword>
<evidence type="ECO:0000256" key="4">
    <source>
        <dbReference type="ARBA" id="ARBA00022741"/>
    </source>
</evidence>
<dbReference type="InterPro" id="IPR025709">
    <property type="entry name" value="Leu_tRNA-synth_edit"/>
</dbReference>
<dbReference type="Proteomes" id="UP001611383">
    <property type="component" value="Chromosome"/>
</dbReference>
<comment type="caution">
    <text evidence="9">Lacks conserved residue(s) required for the propagation of feature annotation.</text>
</comment>
<proteinExistence type="inferred from homology"/>
<name>A0ABY9WVT7_9BACT</name>
<evidence type="ECO:0000256" key="10">
    <source>
        <dbReference type="RuleBase" id="RU363035"/>
    </source>
</evidence>
<feature type="binding site" evidence="9">
    <location>
        <position position="596"/>
    </location>
    <ligand>
        <name>ATP</name>
        <dbReference type="ChEBI" id="CHEBI:30616"/>
    </ligand>
</feature>
<dbReference type="Pfam" id="PF08264">
    <property type="entry name" value="Anticodon_1"/>
    <property type="match status" value="1"/>
</dbReference>
<dbReference type="SUPFAM" id="SSF52374">
    <property type="entry name" value="Nucleotidylyl transferase"/>
    <property type="match status" value="1"/>
</dbReference>
<evidence type="ECO:0000259" key="12">
    <source>
        <dbReference type="Pfam" id="PF08264"/>
    </source>
</evidence>
<feature type="domain" description="Aminoacyl-tRNA synthetase class Ia" evidence="11">
    <location>
        <begin position="424"/>
        <end position="632"/>
    </location>
</feature>
<keyword evidence="7 9" id="KW-0030">Aminoacyl-tRNA synthetase</keyword>
<dbReference type="SUPFAM" id="SSF50677">
    <property type="entry name" value="ValRS/IleRS/LeuRS editing domain"/>
    <property type="match status" value="1"/>
</dbReference>
<feature type="domain" description="Methionyl/Valyl/Leucyl/Isoleucyl-tRNA synthetase anticodon-binding" evidence="12">
    <location>
        <begin position="673"/>
        <end position="793"/>
    </location>
</feature>
<dbReference type="Gene3D" id="3.40.50.620">
    <property type="entry name" value="HUPs"/>
    <property type="match status" value="2"/>
</dbReference>
<dbReference type="HAMAP" id="MF_00049_B">
    <property type="entry name" value="Leu_tRNA_synth_B"/>
    <property type="match status" value="1"/>
</dbReference>
<evidence type="ECO:0000256" key="7">
    <source>
        <dbReference type="ARBA" id="ARBA00023146"/>
    </source>
</evidence>
<reference evidence="15 16" key="1">
    <citation type="submission" date="2019-08" db="EMBL/GenBank/DDBJ databases">
        <title>Archangium and Cystobacter genomes.</title>
        <authorList>
            <person name="Chen I.-C.K."/>
            <person name="Wielgoss S."/>
        </authorList>
    </citation>
    <scope>NUCLEOTIDE SEQUENCE [LARGE SCALE GENOMIC DNA]</scope>
    <source>
        <strain evidence="15 16">Cbm 6</strain>
    </source>
</reference>
<dbReference type="NCBIfam" id="TIGR00396">
    <property type="entry name" value="leuS_bact"/>
    <property type="match status" value="1"/>
</dbReference>
<dbReference type="PANTHER" id="PTHR43740">
    <property type="entry name" value="LEUCYL-TRNA SYNTHETASE"/>
    <property type="match status" value="1"/>
</dbReference>
<dbReference type="InterPro" id="IPR013155">
    <property type="entry name" value="M/V/L/I-tRNA-synth_anticd-bd"/>
</dbReference>
<comment type="subcellular location">
    <subcellularLocation>
        <location evidence="9">Cytoplasm</location>
    </subcellularLocation>
</comment>
<feature type="domain" description="Leucyl-tRNA synthetase editing" evidence="14">
    <location>
        <begin position="223"/>
        <end position="410"/>
    </location>
</feature>
<dbReference type="InterPro" id="IPR001412">
    <property type="entry name" value="aa-tRNA-synth_I_CS"/>
</dbReference>
<dbReference type="EMBL" id="CP043494">
    <property type="protein sequence ID" value="WNG46326.1"/>
    <property type="molecule type" value="Genomic_DNA"/>
</dbReference>
<evidence type="ECO:0000256" key="3">
    <source>
        <dbReference type="ARBA" id="ARBA00022598"/>
    </source>
</evidence>
<evidence type="ECO:0000256" key="8">
    <source>
        <dbReference type="ARBA" id="ARBA00047469"/>
    </source>
</evidence>
<dbReference type="Pfam" id="PF13603">
    <property type="entry name" value="tRNA-synt_1_2"/>
    <property type="match status" value="1"/>
</dbReference>
<keyword evidence="16" id="KW-1185">Reference proteome</keyword>
<dbReference type="InterPro" id="IPR009080">
    <property type="entry name" value="tRNAsynth_Ia_anticodon-bd"/>
</dbReference>
<feature type="short sequence motif" description="'HIGH' region" evidence="9">
    <location>
        <begin position="44"/>
        <end position="54"/>
    </location>
</feature>
<comment type="similarity">
    <text evidence="1 9 10">Belongs to the class-I aminoacyl-tRNA synthetase family.</text>
</comment>
<feature type="domain" description="Methionyl/Leucyl tRNA synthetase" evidence="13">
    <location>
        <begin position="41"/>
        <end position="183"/>
    </location>
</feature>
<evidence type="ECO:0000256" key="6">
    <source>
        <dbReference type="ARBA" id="ARBA00022917"/>
    </source>
</evidence>
<dbReference type="EC" id="6.1.1.4" evidence="9"/>
<dbReference type="CDD" id="cd00812">
    <property type="entry name" value="LeuRS_core"/>
    <property type="match status" value="1"/>
</dbReference>
<dbReference type="Pfam" id="PF09334">
    <property type="entry name" value="tRNA-synt_1g"/>
    <property type="match status" value="1"/>
</dbReference>
<evidence type="ECO:0000256" key="2">
    <source>
        <dbReference type="ARBA" id="ARBA00022490"/>
    </source>
</evidence>
<dbReference type="InterPro" id="IPR009008">
    <property type="entry name" value="Val/Leu/Ile-tRNA-synth_edit"/>
</dbReference>
<accession>A0ABY9WVT7</accession>
<keyword evidence="3 9" id="KW-0436">Ligase</keyword>
<dbReference type="PROSITE" id="PS00178">
    <property type="entry name" value="AA_TRNA_LIGASE_I"/>
    <property type="match status" value="1"/>
</dbReference>
<sequence length="832" mass="93356">MAMNERYEPQEIEQKWQTRWEEAGVFRAGKRPGAPKKYILEMLPYPSGKMHMGHVRNYLIGDVYARFFLMRGYDVLHPMGWDAFGLPAENAAIKDGVHPAVRTQENIDSFKKEIRSLGYSYDWTREVNTSKPEYYRWNQWFFIQMLERGLVYRRFSKVNWCTGCLTVIANEQVKEGVCERCESPVVDKEQPEWAFRITKYSQELLDGLDELKEWPERITSMQRNWIGRSEGVEADFSIQGSDARIRVFTTRADTLYGCTYVVLAPDHKLVAQVTTPAQRAEVDAFVKKMASISKTDRTAEGVTKEGVFTGAHAINPLTGQPVPIWLANFVLSDYGTGAVMSVPAHDERDFEFARKYGLPVKVVVQPASGDKLPPGDALEAAHTEDGVLVDSGEYTGMSSAEARKKIGERLRSEGRGEPKVTYRQKDWGFSRQRYWGTPIPIVYCDKCDPERRGQPVPLEQLPVVLPQIDTQAVLTGKGEPPLAKVPSWVETTCPKCSGPARREAETMDTFVDSCWYFARYLSPQFDKAPFDAKEAQRWLSVDVYVGGPEHAVMHLLYFRFWTRVMKLLGLSPVDEPVTRLVTQGIVNGPDGRKMSKRWGNVVAPSSIVAKYGADTARTYVMFAGPPERDFDWSDDQVEGAFRFLKRVWTLAVQHQGVAGATHDGAFEGKALEIRRAAHKCLKRVGEAIERLSFNTAIAGAMEYVNALYALGTPETPAEKAAMAEAVRMLTVVLTPFAPHLSDEIAEAYGAKDFVVTQGWPEFDPALVVDDVIPYAVQVNGKLRAEIRVPADAAEADVRAVAEGDERVKAAMAGKTLRKFVFVPKRLVNFVVG</sequence>
<evidence type="ECO:0000313" key="15">
    <source>
        <dbReference type="EMBL" id="WNG46326.1"/>
    </source>
</evidence>
<keyword evidence="4 9" id="KW-0547">Nucleotide-binding</keyword>
<evidence type="ECO:0000259" key="13">
    <source>
        <dbReference type="Pfam" id="PF09334"/>
    </source>
</evidence>
<dbReference type="InterPro" id="IPR002302">
    <property type="entry name" value="Leu-tRNA-ligase"/>
</dbReference>
<dbReference type="PRINTS" id="PR00985">
    <property type="entry name" value="TRNASYNTHLEU"/>
</dbReference>
<dbReference type="CDD" id="cd07958">
    <property type="entry name" value="Anticodon_Ia_Leu_BEm"/>
    <property type="match status" value="1"/>
</dbReference>
<evidence type="ECO:0000313" key="16">
    <source>
        <dbReference type="Proteomes" id="UP001611383"/>
    </source>
</evidence>
<keyword evidence="6 9" id="KW-0648">Protein biosynthesis</keyword>
<gene>
    <name evidence="9" type="primary">leuS</name>
    <name evidence="15" type="ORF">F0U60_21030</name>
</gene>